<evidence type="ECO:0000256" key="3">
    <source>
        <dbReference type="ARBA" id="ARBA00023128"/>
    </source>
</evidence>
<dbReference type="GO" id="GO:0005739">
    <property type="term" value="C:mitochondrion"/>
    <property type="evidence" value="ECO:0007669"/>
    <property type="project" value="UniProtKB-SubCell"/>
</dbReference>
<keyword evidence="4" id="KW-1015">Disulfide bond</keyword>
<name>A0AAF0Q2P2_SOLVR</name>
<evidence type="ECO:0000256" key="4">
    <source>
        <dbReference type="ARBA" id="ARBA00023157"/>
    </source>
</evidence>
<evidence type="ECO:0000256" key="1">
    <source>
        <dbReference type="ARBA" id="ARBA00004173"/>
    </source>
</evidence>
<evidence type="ECO:0000313" key="6">
    <source>
        <dbReference type="EMBL" id="WMV12334.1"/>
    </source>
</evidence>
<comment type="subcellular location">
    <subcellularLocation>
        <location evidence="1 5">Mitochondrion</location>
    </subcellularLocation>
</comment>
<proteinExistence type="inferred from homology"/>
<dbReference type="PANTHER" id="PTHR22977:SF1">
    <property type="entry name" value="COX ASSEMBLY MITOCHONDRIAL PROTEIN 2 HOMOLOG"/>
    <property type="match status" value="1"/>
</dbReference>
<gene>
    <name evidence="6" type="ORF">MTR67_005719</name>
</gene>
<dbReference type="PROSITE" id="PS51808">
    <property type="entry name" value="CHCH"/>
    <property type="match status" value="1"/>
</dbReference>
<evidence type="ECO:0000313" key="7">
    <source>
        <dbReference type="Proteomes" id="UP001234989"/>
    </source>
</evidence>
<protein>
    <recommendedName>
        <fullName evidence="5">COX assembly mitochondrial protein</fullName>
    </recommendedName>
</protein>
<dbReference type="InterPro" id="IPR013892">
    <property type="entry name" value="Cyt_c_biogenesis_Cmc1-like"/>
</dbReference>
<dbReference type="PANTHER" id="PTHR22977">
    <property type="entry name" value="COX ASSEMBLY MITOCHONDRIAL PROTEIN"/>
    <property type="match status" value="1"/>
</dbReference>
<organism evidence="6 7">
    <name type="scientific">Solanum verrucosum</name>
    <dbReference type="NCBI Taxonomy" id="315347"/>
    <lineage>
        <taxon>Eukaryota</taxon>
        <taxon>Viridiplantae</taxon>
        <taxon>Streptophyta</taxon>
        <taxon>Embryophyta</taxon>
        <taxon>Tracheophyta</taxon>
        <taxon>Spermatophyta</taxon>
        <taxon>Magnoliopsida</taxon>
        <taxon>eudicotyledons</taxon>
        <taxon>Gunneridae</taxon>
        <taxon>Pentapetalae</taxon>
        <taxon>asterids</taxon>
        <taxon>lamiids</taxon>
        <taxon>Solanales</taxon>
        <taxon>Solanaceae</taxon>
        <taxon>Solanoideae</taxon>
        <taxon>Solaneae</taxon>
        <taxon>Solanum</taxon>
    </lineage>
</organism>
<evidence type="ECO:0000256" key="5">
    <source>
        <dbReference type="RuleBase" id="RU364104"/>
    </source>
</evidence>
<comment type="similarity">
    <text evidence="2 5">Belongs to the CMC family.</text>
</comment>
<keyword evidence="3 5" id="KW-0496">Mitochondrion</keyword>
<reference evidence="6" key="1">
    <citation type="submission" date="2023-08" db="EMBL/GenBank/DDBJ databases">
        <title>A de novo genome assembly of Solanum verrucosum Schlechtendal, a Mexican diploid species geographically isolated from the other diploid A-genome species in potato relatives.</title>
        <authorList>
            <person name="Hosaka K."/>
        </authorList>
    </citation>
    <scope>NUCLEOTIDE SEQUENCE</scope>
    <source>
        <tissue evidence="6">Young leaves</tissue>
    </source>
</reference>
<dbReference type="AlphaFoldDB" id="A0AAF0Q2P2"/>
<sequence>MHPPLTLHRHPLCADIIEEFQKCHTDHPLGKFLGQCTELKVKLDRCFRQEVRFLALPIRKLYGFENISSVFLMYEPLKKYDVLLQKAIKRKANFEQSKKLKERLQAYRKETADMQS</sequence>
<dbReference type="EMBL" id="CP133612">
    <property type="protein sequence ID" value="WMV12334.1"/>
    <property type="molecule type" value="Genomic_DNA"/>
</dbReference>
<accession>A0AAF0Q2P2</accession>
<evidence type="ECO:0000256" key="2">
    <source>
        <dbReference type="ARBA" id="ARBA00007347"/>
    </source>
</evidence>
<dbReference type="Proteomes" id="UP001234989">
    <property type="component" value="Chromosome 1"/>
</dbReference>
<dbReference type="Pfam" id="PF08583">
    <property type="entry name" value="Cmc1"/>
    <property type="match status" value="1"/>
</dbReference>
<keyword evidence="7" id="KW-1185">Reference proteome</keyword>